<evidence type="ECO:0000256" key="3">
    <source>
        <dbReference type="ARBA" id="ARBA00013049"/>
    </source>
</evidence>
<dbReference type="InterPro" id="IPR000192">
    <property type="entry name" value="Aminotrans_V_dom"/>
</dbReference>
<comment type="cofactor">
    <cofactor evidence="1 8">
        <name>pyridoxal 5'-phosphate</name>
        <dbReference type="ChEBI" id="CHEBI:597326"/>
    </cofactor>
</comment>
<feature type="binding site" evidence="7">
    <location>
        <position position="352"/>
    </location>
    <ligand>
        <name>substrate</name>
    </ligand>
</feature>
<evidence type="ECO:0000256" key="7">
    <source>
        <dbReference type="PIRSR" id="PIRSR000524-1"/>
    </source>
</evidence>
<dbReference type="InterPro" id="IPR015422">
    <property type="entry name" value="PyrdxlP-dep_Trfase_small"/>
</dbReference>
<comment type="similarity">
    <text evidence="2">Belongs to the class-V pyridoxal-phosphate-dependent aminotransferase family.</text>
</comment>
<evidence type="ECO:0000259" key="9">
    <source>
        <dbReference type="Pfam" id="PF00266"/>
    </source>
</evidence>
<evidence type="ECO:0000256" key="1">
    <source>
        <dbReference type="ARBA" id="ARBA00001933"/>
    </source>
</evidence>
<evidence type="ECO:0000256" key="5">
    <source>
        <dbReference type="ARBA" id="ARBA00022679"/>
    </source>
</evidence>
<keyword evidence="5 10" id="KW-0808">Transferase</keyword>
<dbReference type="Pfam" id="PF00266">
    <property type="entry name" value="Aminotran_5"/>
    <property type="match status" value="1"/>
</dbReference>
<dbReference type="PANTHER" id="PTHR21152">
    <property type="entry name" value="AMINOTRANSFERASE CLASS V"/>
    <property type="match status" value="1"/>
</dbReference>
<keyword evidence="6 8" id="KW-0663">Pyridoxal phosphate</keyword>
<dbReference type="GO" id="GO:0019265">
    <property type="term" value="P:glycine biosynthetic process, by transamination of glyoxylate"/>
    <property type="evidence" value="ECO:0007669"/>
    <property type="project" value="TreeGrafter"/>
</dbReference>
<dbReference type="InterPro" id="IPR015424">
    <property type="entry name" value="PyrdxlP-dep_Trfase"/>
</dbReference>
<dbReference type="GO" id="GO:0008453">
    <property type="term" value="F:alanine-glyoxylate transaminase activity"/>
    <property type="evidence" value="ECO:0007669"/>
    <property type="project" value="UniProtKB-EC"/>
</dbReference>
<dbReference type="GeneID" id="36514951"/>
<dbReference type="EC" id="2.6.1.44" evidence="3"/>
<dbReference type="SUPFAM" id="SSF53383">
    <property type="entry name" value="PLP-dependent transferases"/>
    <property type="match status" value="1"/>
</dbReference>
<dbReference type="Proteomes" id="UP000238350">
    <property type="component" value="Unassembled WGS sequence"/>
</dbReference>
<dbReference type="RefSeq" id="XP_024663528.1">
    <property type="nucleotide sequence ID" value="XM_024807760.1"/>
</dbReference>
<evidence type="ECO:0000256" key="6">
    <source>
        <dbReference type="ARBA" id="ARBA00022898"/>
    </source>
</evidence>
<dbReference type="Gene3D" id="3.40.640.10">
    <property type="entry name" value="Type I PLP-dependent aspartate aminotransferase-like (Major domain)"/>
    <property type="match status" value="1"/>
</dbReference>
<dbReference type="EMBL" id="NDIQ01000001">
    <property type="protein sequence ID" value="PRT53582.1"/>
    <property type="molecule type" value="Genomic_DNA"/>
</dbReference>
<evidence type="ECO:0000256" key="8">
    <source>
        <dbReference type="PIRSR" id="PIRSR000524-50"/>
    </source>
</evidence>
<name>A0A2T0FF07_9ASCO</name>
<dbReference type="AlphaFoldDB" id="A0A2T0FF07"/>
<feature type="modified residue" description="N6-(pyridoxal phosphate)lysine" evidence="8">
    <location>
        <position position="198"/>
    </location>
</feature>
<sequence>MSNQPKHTLTLIPGPIEFDDAVLESMGHPSISHTTTGFAEVFGETLKLLRTLFFATDKKSQPFLLAGSGTVGWDLAGTNLVENGEKVLVLNTGFFAEAWGNSLRALGAEVTEIKPEIGDVPDMAEIEAALKANKYRAITITQVDTSTGVLTDVKKIAELVQRVSPETFTFVDGVCSIAVEELRFDDWKLDFVLTGPQKGIGAPAGLSISFASARAIEFLNTRKTPTGAYFLDMKRWIPIMQAYEGGKPAYFSTPAIQNVYALRTSLQQYATSASSVEQRWKENAKVSDRVKNEIEGLGLKLVATSRSHGAHGLSCVYLPEKVQLGDFLGEMLKNNIQLAGGLVQPVANRYFRIGHMGVSAFKYGHIDYLLEVLPKVMAQLNK</sequence>
<feature type="domain" description="Aminotransferase class V" evidence="9">
    <location>
        <begin position="27"/>
        <end position="338"/>
    </location>
</feature>
<dbReference type="PIRSF" id="PIRSF000524">
    <property type="entry name" value="SPT"/>
    <property type="match status" value="1"/>
</dbReference>
<proteinExistence type="inferred from homology"/>
<protein>
    <recommendedName>
        <fullName evidence="3">alanine--glyoxylate transaminase</fullName>
        <ecNumber evidence="3">2.6.1.44</ecNumber>
    </recommendedName>
</protein>
<dbReference type="Gene3D" id="3.90.1150.10">
    <property type="entry name" value="Aspartate Aminotransferase, domain 1"/>
    <property type="match status" value="1"/>
</dbReference>
<keyword evidence="11" id="KW-1185">Reference proteome</keyword>
<dbReference type="GO" id="GO:0005777">
    <property type="term" value="C:peroxisome"/>
    <property type="evidence" value="ECO:0007669"/>
    <property type="project" value="TreeGrafter"/>
</dbReference>
<dbReference type="InterPro" id="IPR015421">
    <property type="entry name" value="PyrdxlP-dep_Trfase_major"/>
</dbReference>
<dbReference type="FunFam" id="3.40.640.10:FF:000027">
    <property type="entry name" value="Serine--pyruvate aminotransferase, mitochondrial"/>
    <property type="match status" value="1"/>
</dbReference>
<dbReference type="GO" id="GO:0004760">
    <property type="term" value="F:L-serine-pyruvate transaminase activity"/>
    <property type="evidence" value="ECO:0007669"/>
    <property type="project" value="TreeGrafter"/>
</dbReference>
<comment type="caution">
    <text evidence="10">The sequence shown here is derived from an EMBL/GenBank/DDBJ whole genome shotgun (WGS) entry which is preliminary data.</text>
</comment>
<keyword evidence="4 10" id="KW-0032">Aminotransferase</keyword>
<dbReference type="OrthoDB" id="7403325at2759"/>
<reference evidence="10 11" key="1">
    <citation type="submission" date="2017-04" db="EMBL/GenBank/DDBJ databases">
        <title>Genome sequencing of [Candida] sorbophila.</title>
        <authorList>
            <person name="Ahn J.O."/>
        </authorList>
    </citation>
    <scope>NUCLEOTIDE SEQUENCE [LARGE SCALE GENOMIC DNA]</scope>
    <source>
        <strain evidence="10 11">DS02</strain>
    </source>
</reference>
<dbReference type="InterPro" id="IPR024169">
    <property type="entry name" value="SP_NH2Trfase/AEP_transaminase"/>
</dbReference>
<evidence type="ECO:0000256" key="2">
    <source>
        <dbReference type="ARBA" id="ARBA00009236"/>
    </source>
</evidence>
<gene>
    <name evidence="10" type="ORF">B9G98_01202</name>
</gene>
<evidence type="ECO:0000256" key="4">
    <source>
        <dbReference type="ARBA" id="ARBA00022576"/>
    </source>
</evidence>
<accession>A0A2T0FF07</accession>
<dbReference type="STRING" id="45607.A0A2T0FF07"/>
<organism evidence="10 11">
    <name type="scientific">Wickerhamiella sorbophila</name>
    <dbReference type="NCBI Taxonomy" id="45607"/>
    <lineage>
        <taxon>Eukaryota</taxon>
        <taxon>Fungi</taxon>
        <taxon>Dikarya</taxon>
        <taxon>Ascomycota</taxon>
        <taxon>Saccharomycotina</taxon>
        <taxon>Dipodascomycetes</taxon>
        <taxon>Dipodascales</taxon>
        <taxon>Trichomonascaceae</taxon>
        <taxon>Wickerhamiella</taxon>
    </lineage>
</organism>
<evidence type="ECO:0000313" key="11">
    <source>
        <dbReference type="Proteomes" id="UP000238350"/>
    </source>
</evidence>
<evidence type="ECO:0000313" key="10">
    <source>
        <dbReference type="EMBL" id="PRT53582.1"/>
    </source>
</evidence>
<dbReference type="PANTHER" id="PTHR21152:SF24">
    <property type="entry name" value="ALANINE--GLYOXYLATE AMINOTRANSFERASE 1"/>
    <property type="match status" value="1"/>
</dbReference>